<dbReference type="GeneID" id="130508524"/>
<dbReference type="OrthoDB" id="5148295at2759"/>
<evidence type="ECO:0000313" key="1">
    <source>
        <dbReference type="Proteomes" id="UP000504610"/>
    </source>
</evidence>
<proteinExistence type="predicted"/>
<evidence type="ECO:0000313" key="2">
    <source>
        <dbReference type="RefSeq" id="XP_056860063.1"/>
    </source>
</evidence>
<gene>
    <name evidence="2" type="primary">LOC130508524</name>
</gene>
<dbReference type="RefSeq" id="XP_056860063.1">
    <property type="nucleotide sequence ID" value="XM_057004083.1"/>
</dbReference>
<reference evidence="1" key="1">
    <citation type="journal article" date="2019" name="Database">
        <title>The radish genome database (RadishGD): an integrated information resource for radish genomics.</title>
        <authorList>
            <person name="Yu H.J."/>
            <person name="Baek S."/>
            <person name="Lee Y.J."/>
            <person name="Cho A."/>
            <person name="Mun J.H."/>
        </authorList>
    </citation>
    <scope>NUCLEOTIDE SEQUENCE [LARGE SCALE GENOMIC DNA]</scope>
    <source>
        <strain evidence="1">cv. WK10039</strain>
    </source>
</reference>
<organism evidence="1 2">
    <name type="scientific">Raphanus sativus</name>
    <name type="common">Radish</name>
    <name type="synonym">Raphanus raphanistrum var. sativus</name>
    <dbReference type="NCBI Taxonomy" id="3726"/>
    <lineage>
        <taxon>Eukaryota</taxon>
        <taxon>Viridiplantae</taxon>
        <taxon>Streptophyta</taxon>
        <taxon>Embryophyta</taxon>
        <taxon>Tracheophyta</taxon>
        <taxon>Spermatophyta</taxon>
        <taxon>Magnoliopsida</taxon>
        <taxon>eudicotyledons</taxon>
        <taxon>Gunneridae</taxon>
        <taxon>Pentapetalae</taxon>
        <taxon>rosids</taxon>
        <taxon>malvids</taxon>
        <taxon>Brassicales</taxon>
        <taxon>Brassicaceae</taxon>
        <taxon>Brassiceae</taxon>
        <taxon>Raphanus</taxon>
    </lineage>
</organism>
<sequence length="228" mass="25699">MSQWFTQLEDVAYSVVEYIPLVGTVYSLERAGIAYNERDWTRHWQSLGNFLESSVRDIILFKDIAEPTTVALIHTMAESLTDKLIEIYHHEPKRPEVKITQKLDKQRGHVLIAESSKGRSKEKSSEAKPRGEMVRLDIPDGLRDGAAVTFTWYWTTNYYGKKNVPEASYGRIKLISGTPTKFELYNLKGAGVAGYDFSGEVISKDKIKATTTVGGTKTPIDFTRLATT</sequence>
<keyword evidence="1" id="KW-1185">Reference proteome</keyword>
<reference evidence="2" key="2">
    <citation type="submission" date="2025-08" db="UniProtKB">
        <authorList>
            <consortium name="RefSeq"/>
        </authorList>
    </citation>
    <scope>IDENTIFICATION</scope>
    <source>
        <tissue evidence="2">Leaf</tissue>
    </source>
</reference>
<protein>
    <submittedName>
        <fullName evidence="2">Iso-A82775C biosynthesis cluster protein B-like</fullName>
    </submittedName>
</protein>
<dbReference type="KEGG" id="rsz:130508524"/>
<name>A0A9W3D9H7_RAPSA</name>
<accession>A0A9W3D9H7</accession>
<dbReference type="AlphaFoldDB" id="A0A9W3D9H7"/>
<dbReference type="Proteomes" id="UP000504610">
    <property type="component" value="Chromosome 2"/>
</dbReference>